<dbReference type="SUPFAM" id="SSF103657">
    <property type="entry name" value="BAR/IMD domain-like"/>
    <property type="match status" value="1"/>
</dbReference>
<dbReference type="GO" id="GO:0036064">
    <property type="term" value="C:ciliary basal body"/>
    <property type="evidence" value="ECO:0007669"/>
    <property type="project" value="TreeGrafter"/>
</dbReference>
<organism evidence="1 2">
    <name type="scientific">Fasciolopsis buskii</name>
    <dbReference type="NCBI Taxonomy" id="27845"/>
    <lineage>
        <taxon>Eukaryota</taxon>
        <taxon>Metazoa</taxon>
        <taxon>Spiralia</taxon>
        <taxon>Lophotrochozoa</taxon>
        <taxon>Platyhelminthes</taxon>
        <taxon>Trematoda</taxon>
        <taxon>Digenea</taxon>
        <taxon>Plagiorchiida</taxon>
        <taxon>Echinostomata</taxon>
        <taxon>Echinostomatoidea</taxon>
        <taxon>Fasciolidae</taxon>
        <taxon>Fasciolopsis</taxon>
    </lineage>
</organism>
<dbReference type="PANTHER" id="PTHR21223">
    <property type="entry name" value="CBY1-INTERACTING BAR DOMAIN-CONTAINING PROTEIN HOMOLOG"/>
    <property type="match status" value="1"/>
</dbReference>
<reference evidence="1" key="1">
    <citation type="submission" date="2019-05" db="EMBL/GenBank/DDBJ databases">
        <title>Annotation for the trematode Fasciolopsis buski.</title>
        <authorList>
            <person name="Choi Y.-J."/>
        </authorList>
    </citation>
    <scope>NUCLEOTIDE SEQUENCE</scope>
    <source>
        <strain evidence="1">HT</strain>
        <tissue evidence="1">Whole worm</tissue>
    </source>
</reference>
<evidence type="ECO:0000313" key="1">
    <source>
        <dbReference type="EMBL" id="KAA0190822.1"/>
    </source>
</evidence>
<dbReference type="Gene3D" id="1.20.1270.60">
    <property type="entry name" value="Arfaptin homology (AH) domain/BAR domain"/>
    <property type="match status" value="1"/>
</dbReference>
<dbReference type="InterPro" id="IPR009602">
    <property type="entry name" value="CBAR/FAM92"/>
</dbReference>
<dbReference type="Pfam" id="PF06730">
    <property type="entry name" value="FAM92"/>
    <property type="match status" value="1"/>
</dbReference>
<sequence>MNLTHGYGAHPLAPVILRINCSENQAKFVQQRVTEVESFFGDLCAELVSYTRRTAKLRNNGDEISRILLDYSVKEKINRSSSAQLKKVAEYLASLEDYRHTEVDRLVGKVVNPLASYGEEIKKIRANLKIENAARKREINNRKKLERSNTAEASRLAQIQLHNAILDVNKSADKLERCVVEFEARRLKGLKNILKDFIQIEMLWHAKALETMSEAFNALEGLHEEADLVEFRSTLMRSGQSTTQLGLQQPVGRIKMSDTQIVQKNAHSTRANASMGIRAGSAVVQSSGDRRSVNPVIADIAAYSIRIINNTISGEETDANQVYDEKKTGCDTTKEFLALTKSGNSTV</sequence>
<dbReference type="OrthoDB" id="60621at2759"/>
<keyword evidence="2" id="KW-1185">Reference proteome</keyword>
<accession>A0A8E0VIX8</accession>
<dbReference type="AlphaFoldDB" id="A0A8E0VIX8"/>
<name>A0A8E0VIX8_9TREM</name>
<dbReference type="Proteomes" id="UP000728185">
    <property type="component" value="Unassembled WGS sequence"/>
</dbReference>
<dbReference type="InterPro" id="IPR027267">
    <property type="entry name" value="AH/BAR_dom_sf"/>
</dbReference>
<gene>
    <name evidence="1" type="ORF">FBUS_07975</name>
</gene>
<protein>
    <submittedName>
        <fullName evidence="1">Putative cytochrome C oxidase assembly protein cox11</fullName>
    </submittedName>
</protein>
<dbReference type="GO" id="GO:0035869">
    <property type="term" value="C:ciliary transition zone"/>
    <property type="evidence" value="ECO:0007669"/>
    <property type="project" value="TreeGrafter"/>
</dbReference>
<comment type="caution">
    <text evidence="1">The sequence shown here is derived from an EMBL/GenBank/DDBJ whole genome shotgun (WGS) entry which is preliminary data.</text>
</comment>
<dbReference type="PANTHER" id="PTHR21223:SF2">
    <property type="entry name" value="CBY1-INTERACTING BAR DOMAIN-CONTAINING PROTEIN HOMOLOG"/>
    <property type="match status" value="1"/>
</dbReference>
<proteinExistence type="predicted"/>
<evidence type="ECO:0000313" key="2">
    <source>
        <dbReference type="Proteomes" id="UP000728185"/>
    </source>
</evidence>
<dbReference type="GO" id="GO:0060271">
    <property type="term" value="P:cilium assembly"/>
    <property type="evidence" value="ECO:0007669"/>
    <property type="project" value="TreeGrafter"/>
</dbReference>
<dbReference type="EMBL" id="LUCM01006756">
    <property type="protein sequence ID" value="KAA0190822.1"/>
    <property type="molecule type" value="Genomic_DNA"/>
</dbReference>